<accession>A0A3B1BFT3</accession>
<dbReference type="Gene3D" id="3.40.710.10">
    <property type="entry name" value="DD-peptidase/beta-lactamase superfamily"/>
    <property type="match status" value="1"/>
</dbReference>
<feature type="domain" description="Beta-lactamase-related" evidence="1">
    <location>
        <begin position="49"/>
        <end position="366"/>
    </location>
</feature>
<proteinExistence type="predicted"/>
<dbReference type="AlphaFoldDB" id="A0A3B1BFT3"/>
<reference evidence="2" key="1">
    <citation type="submission" date="2018-06" db="EMBL/GenBank/DDBJ databases">
        <authorList>
            <person name="Zhirakovskaya E."/>
        </authorList>
    </citation>
    <scope>NUCLEOTIDE SEQUENCE</scope>
</reference>
<dbReference type="PANTHER" id="PTHR46825:SF9">
    <property type="entry name" value="BETA-LACTAMASE-RELATED DOMAIN-CONTAINING PROTEIN"/>
    <property type="match status" value="1"/>
</dbReference>
<evidence type="ECO:0000259" key="1">
    <source>
        <dbReference type="Pfam" id="PF00144"/>
    </source>
</evidence>
<dbReference type="InterPro" id="IPR050491">
    <property type="entry name" value="AmpC-like"/>
</dbReference>
<gene>
    <name evidence="2" type="ORF">MNBD_GAMMA26-364</name>
</gene>
<protein>
    <recommendedName>
        <fullName evidence="1">Beta-lactamase-related domain-containing protein</fullName>
    </recommendedName>
</protein>
<name>A0A3B1BFT3_9ZZZZ</name>
<evidence type="ECO:0000313" key="2">
    <source>
        <dbReference type="EMBL" id="VAX09280.1"/>
    </source>
</evidence>
<dbReference type="InterPro" id="IPR001466">
    <property type="entry name" value="Beta-lactam-related"/>
</dbReference>
<dbReference type="InterPro" id="IPR012338">
    <property type="entry name" value="Beta-lactam/transpept-like"/>
</dbReference>
<dbReference type="EMBL" id="UOFX01000046">
    <property type="protein sequence ID" value="VAX09280.1"/>
    <property type="molecule type" value="Genomic_DNA"/>
</dbReference>
<dbReference type="Pfam" id="PF00144">
    <property type="entry name" value="Beta-lactamase"/>
    <property type="match status" value="1"/>
</dbReference>
<dbReference type="PANTHER" id="PTHR46825">
    <property type="entry name" value="D-ALANYL-D-ALANINE-CARBOXYPEPTIDASE/ENDOPEPTIDASE AMPH"/>
    <property type="match status" value="1"/>
</dbReference>
<dbReference type="SUPFAM" id="SSF56601">
    <property type="entry name" value="beta-lactamase/transpeptidase-like"/>
    <property type="match status" value="1"/>
</dbReference>
<sequence>MSGIFLKLTVLVAGVLVSIGMYADSIMISVAEKQKSYASIIERSRTLIEKEMSKDKDIAGLSIVLVDNEGAIWSEGFGWASKIDQRALTSDTAMMVGSVSKVFTAIAVMQLVEQGKIDLDRAFVDYVPEFLIQRHNAEWPAVTIRHMLTHRSGVPDEHHQGLFDDPFDSEKMSYMALPEALSGEFLISRPGHLFAYANIPFSLLSVLVEKLSGEVFPEYVQNHILTPLGMGHSSFLPDVRVSSRLAKGFRDSKTELDYPYFRDIGAGSLAATADDMGKFMIALLNDGAEILQPQSLQEMFRQQNAGSPLDGPIKVGLSFFINDLDGKINARRNISHAGGLEGHQALMVSLPDDDLAIAVMTNSNAGMKLIYQLADDVLAAAYHVKTGETLPEIEKPKTISLSQKQLGAYVGYYVTPYDADVLWRIYTKKGKFLVRAGSTTLELVPHEGGVFSLQYKLFGFIPLDLEELRDVWLHGAIVGDLPHFWLNTLGVFLSPVDPVPVLQSWKDLVGEYKVDNLNDESVLKESGAVIKWDKKSGFLLINGRPVRTINDRYAVYMGNARGFGGTIERLSGDRLYYSGLIYSRK</sequence>
<organism evidence="2">
    <name type="scientific">hydrothermal vent metagenome</name>
    <dbReference type="NCBI Taxonomy" id="652676"/>
    <lineage>
        <taxon>unclassified sequences</taxon>
        <taxon>metagenomes</taxon>
        <taxon>ecological metagenomes</taxon>
    </lineage>
</organism>